<evidence type="ECO:0000313" key="2">
    <source>
        <dbReference type="Proteomes" id="UP000077266"/>
    </source>
</evidence>
<dbReference type="EMBL" id="KV426017">
    <property type="protein sequence ID" value="KZV91964.1"/>
    <property type="molecule type" value="Genomic_DNA"/>
</dbReference>
<proteinExistence type="predicted"/>
<dbReference type="InParanoid" id="A0A165HH33"/>
<dbReference type="AlphaFoldDB" id="A0A165HH33"/>
<name>A0A165HH33_EXIGL</name>
<accession>A0A165HH33</accession>
<keyword evidence="2" id="KW-1185">Reference proteome</keyword>
<reference evidence="1 2" key="1">
    <citation type="journal article" date="2016" name="Mol. Biol. Evol.">
        <title>Comparative Genomics of Early-Diverging Mushroom-Forming Fungi Provides Insights into the Origins of Lignocellulose Decay Capabilities.</title>
        <authorList>
            <person name="Nagy L.G."/>
            <person name="Riley R."/>
            <person name="Tritt A."/>
            <person name="Adam C."/>
            <person name="Daum C."/>
            <person name="Floudas D."/>
            <person name="Sun H."/>
            <person name="Yadav J.S."/>
            <person name="Pangilinan J."/>
            <person name="Larsson K.H."/>
            <person name="Matsuura K."/>
            <person name="Barry K."/>
            <person name="Labutti K."/>
            <person name="Kuo R."/>
            <person name="Ohm R.A."/>
            <person name="Bhattacharya S.S."/>
            <person name="Shirouzu T."/>
            <person name="Yoshinaga Y."/>
            <person name="Martin F.M."/>
            <person name="Grigoriev I.V."/>
            <person name="Hibbett D.S."/>
        </authorList>
    </citation>
    <scope>NUCLEOTIDE SEQUENCE [LARGE SCALE GENOMIC DNA]</scope>
    <source>
        <strain evidence="1 2">HHB12029</strain>
    </source>
</reference>
<protein>
    <recommendedName>
        <fullName evidence="3">Reverse transcriptase domain-containing protein</fullName>
    </recommendedName>
</protein>
<organism evidence="1 2">
    <name type="scientific">Exidia glandulosa HHB12029</name>
    <dbReference type="NCBI Taxonomy" id="1314781"/>
    <lineage>
        <taxon>Eukaryota</taxon>
        <taxon>Fungi</taxon>
        <taxon>Dikarya</taxon>
        <taxon>Basidiomycota</taxon>
        <taxon>Agaricomycotina</taxon>
        <taxon>Agaricomycetes</taxon>
        <taxon>Auriculariales</taxon>
        <taxon>Exidiaceae</taxon>
        <taxon>Exidia</taxon>
    </lineage>
</organism>
<sequence>MTSYGPNSYNAAPVDLCSTFTVRYTSGCDTAREGKEESELFAADMGILIGDPASPIMWLIYFADVHIPDCAGDIADDIVIFATSPAALQAKLESLYRWCSRALLRINGLKSWWMPLGTVPNIVPTFYLAGAVEMSAIYVGVKLTCSDRNMLALHHQQKADTAFTMSSILSTILDRQCLQVLPWAMRRIYTNVIEPHLLHACDVIPDTTKTAITSLERVQHTFLRRILRVGSSCSVVALFTETGLAPLRYRRADLLVRYLGYLLQRPEGSFARAAVDDSLALADDGYPGWYSDVQKALKVLPVPVAMGRVRGADDIDDLRVSIKTSLQAYLRAHS</sequence>
<gene>
    <name evidence="1" type="ORF">EXIGLDRAFT_769464</name>
</gene>
<dbReference type="OrthoDB" id="6150661at2759"/>
<evidence type="ECO:0008006" key="3">
    <source>
        <dbReference type="Google" id="ProtNLM"/>
    </source>
</evidence>
<dbReference type="STRING" id="1314781.A0A165HH33"/>
<dbReference type="Proteomes" id="UP000077266">
    <property type="component" value="Unassembled WGS sequence"/>
</dbReference>
<evidence type="ECO:0000313" key="1">
    <source>
        <dbReference type="EMBL" id="KZV91964.1"/>
    </source>
</evidence>